<dbReference type="EMBL" id="CP119313">
    <property type="protein sequence ID" value="WEK20938.1"/>
    <property type="molecule type" value="Genomic_DNA"/>
</dbReference>
<reference evidence="1" key="1">
    <citation type="submission" date="2023-03" db="EMBL/GenBank/DDBJ databases">
        <title>Andean soil-derived lignocellulolytic bacterial consortium as a source of novel taxa and putative plastic-active enzymes.</title>
        <authorList>
            <person name="Diaz-Garcia L."/>
            <person name="Chuvochina M."/>
            <person name="Feuerriegel G."/>
            <person name="Bunk B."/>
            <person name="Sproer C."/>
            <person name="Streit W.R."/>
            <person name="Rodriguez L.M."/>
            <person name="Overmann J."/>
            <person name="Jimenez D.J."/>
        </authorList>
    </citation>
    <scope>NUCLEOTIDE SEQUENCE</scope>
    <source>
        <strain evidence="1">MAG 3858</strain>
    </source>
</reference>
<dbReference type="AlphaFoldDB" id="A0AAJ5WBF4"/>
<dbReference type="Pfam" id="PF13599">
    <property type="entry name" value="Pentapeptide_4"/>
    <property type="match status" value="1"/>
</dbReference>
<sequence>MNNNETTVHEGKTFTGINYAEKQLKNREFINCEFISCDFSKSDLSHNDFMNCHFKQCNFSLTIVIGTGFKDATFTGCKVLGIDFSKCNKFLFSFSFEQCQLDYSTFYGTKLRKTKFIECSLKETDFEATDLTSAIFHNCEMSGATFVRSILEKADFRTARNFSLDPAVNKVKQAKFSAMNLTGLLYQYNLDIDYNH</sequence>
<proteinExistence type="predicted"/>
<dbReference type="PANTHER" id="PTHR42999:SF1">
    <property type="entry name" value="PENTAPEPTIDE REPEAT-CONTAINING PROTEIN"/>
    <property type="match status" value="1"/>
</dbReference>
<name>A0AAJ5WBF4_9SPHI</name>
<dbReference type="SUPFAM" id="SSF141571">
    <property type="entry name" value="Pentapeptide repeat-like"/>
    <property type="match status" value="1"/>
</dbReference>
<dbReference type="Gene3D" id="2.160.20.80">
    <property type="entry name" value="E3 ubiquitin-protein ligase SopA"/>
    <property type="match status" value="1"/>
</dbReference>
<evidence type="ECO:0000313" key="2">
    <source>
        <dbReference type="Proteomes" id="UP001214530"/>
    </source>
</evidence>
<dbReference type="Proteomes" id="UP001214530">
    <property type="component" value="Chromosome"/>
</dbReference>
<evidence type="ECO:0000313" key="1">
    <source>
        <dbReference type="EMBL" id="WEK20938.1"/>
    </source>
</evidence>
<dbReference type="Pfam" id="PF00805">
    <property type="entry name" value="Pentapeptide"/>
    <property type="match status" value="1"/>
</dbReference>
<dbReference type="InterPro" id="IPR052949">
    <property type="entry name" value="PA_immunity-related"/>
</dbReference>
<accession>A0AAJ5WBF4</accession>
<organism evidence="1 2">
    <name type="scientific">Candidatus Pedobacter colombiensis</name>
    <dbReference type="NCBI Taxonomy" id="3121371"/>
    <lineage>
        <taxon>Bacteria</taxon>
        <taxon>Pseudomonadati</taxon>
        <taxon>Bacteroidota</taxon>
        <taxon>Sphingobacteriia</taxon>
        <taxon>Sphingobacteriales</taxon>
        <taxon>Sphingobacteriaceae</taxon>
        <taxon>Pedobacter</taxon>
    </lineage>
</organism>
<gene>
    <name evidence="1" type="ORF">P0Y49_07280</name>
</gene>
<protein>
    <submittedName>
        <fullName evidence="1">Pentapeptide repeat-containing protein</fullName>
    </submittedName>
</protein>
<dbReference type="PANTHER" id="PTHR42999">
    <property type="entry name" value="ANTIBIOTIC RESISTANCE PROTEIN MCBG"/>
    <property type="match status" value="1"/>
</dbReference>
<dbReference type="InterPro" id="IPR001646">
    <property type="entry name" value="5peptide_repeat"/>
</dbReference>